<sequence>MSKIEGIIFDWAGTTVDFGCFAPVNVFIDIFKHAGIEVTMEEAREPMGMLKIDHIRAMLAMPRVSSLWEEKYGRAFTEQDVKNLYAEFEPALMSSLSAYTDPIPGVIETVQALRNEGLKIGSTTGYTRTMMDVVIPNAAEKGYAPDFVVTPDETESYGRPYPYMIYRNMEQLKLSASWKVVKVGDTASDMKEAVQAGVWAVGVIVGSSEMGLSFEAYHALTESEKEAIISKTAHAFMQNGADFTIQTINDLPQVIEQINRLLSEGKRPKSKSL</sequence>
<dbReference type="GO" id="GO:0050194">
    <property type="term" value="F:phosphonoacetaldehyde hydrolase activity"/>
    <property type="evidence" value="ECO:0007669"/>
    <property type="project" value="UniProtKB-EC"/>
</dbReference>
<proteinExistence type="inferred from homology"/>
<feature type="binding site" evidence="2">
    <location>
        <position position="185"/>
    </location>
    <ligand>
        <name>Mg(2+)</name>
        <dbReference type="ChEBI" id="CHEBI:18420"/>
    </ligand>
</feature>
<comment type="catalytic activity">
    <reaction evidence="2">
        <text>phosphonoacetaldehyde + H2O = acetaldehyde + phosphate + H(+)</text>
        <dbReference type="Rhea" id="RHEA:18905"/>
        <dbReference type="ChEBI" id="CHEBI:15343"/>
        <dbReference type="ChEBI" id="CHEBI:15377"/>
        <dbReference type="ChEBI" id="CHEBI:15378"/>
        <dbReference type="ChEBI" id="CHEBI:43474"/>
        <dbReference type="ChEBI" id="CHEBI:58383"/>
        <dbReference type="EC" id="3.11.1.1"/>
    </reaction>
</comment>
<dbReference type="InterPro" id="IPR023198">
    <property type="entry name" value="PGP-like_dom2"/>
</dbReference>
<gene>
    <name evidence="2" type="primary">phnX</name>
    <name evidence="3" type="ORF">QT711_14010</name>
</gene>
<keyword evidence="4" id="KW-1185">Reference proteome</keyword>
<dbReference type="NCBIfam" id="TIGR01422">
    <property type="entry name" value="phosphonatase"/>
    <property type="match status" value="1"/>
</dbReference>
<feature type="active site" description="Nucleophile" evidence="2">
    <location>
        <position position="10"/>
    </location>
</feature>
<feature type="active site" description="Schiff-base intermediate with substrate" evidence="2">
    <location>
        <position position="51"/>
    </location>
</feature>
<dbReference type="EMBL" id="JAUBDI010000015">
    <property type="protein sequence ID" value="MDW0114308.1"/>
    <property type="molecule type" value="Genomic_DNA"/>
</dbReference>
<evidence type="ECO:0000256" key="2">
    <source>
        <dbReference type="HAMAP-Rule" id="MF_01375"/>
    </source>
</evidence>
<evidence type="ECO:0000256" key="1">
    <source>
        <dbReference type="ARBA" id="ARBA00023270"/>
    </source>
</evidence>
<protein>
    <recommendedName>
        <fullName evidence="2">Phosphonoacetaldehyde hydrolase</fullName>
        <shortName evidence="2">Phosphonatase</shortName>
        <ecNumber evidence="2">3.11.1.1</ecNumber>
    </recommendedName>
    <alternativeName>
        <fullName evidence="2">Phosphonoacetaldehyde phosphonohydrolase</fullName>
    </alternativeName>
</protein>
<dbReference type="SUPFAM" id="SSF56784">
    <property type="entry name" value="HAD-like"/>
    <property type="match status" value="1"/>
</dbReference>
<accession>A0ABU4GDA7</accession>
<comment type="function">
    <text evidence="2">Involved in phosphonate degradation.</text>
</comment>
<feature type="binding site" evidence="2">
    <location>
        <position position="12"/>
    </location>
    <ligand>
        <name>Mg(2+)</name>
        <dbReference type="ChEBI" id="CHEBI:18420"/>
    </ligand>
</feature>
<organism evidence="3 4">
    <name type="scientific">Sporosarcina saromensis</name>
    <dbReference type="NCBI Taxonomy" id="359365"/>
    <lineage>
        <taxon>Bacteria</taxon>
        <taxon>Bacillati</taxon>
        <taxon>Bacillota</taxon>
        <taxon>Bacilli</taxon>
        <taxon>Bacillales</taxon>
        <taxon>Caryophanaceae</taxon>
        <taxon>Sporosarcina</taxon>
    </lineage>
</organism>
<name>A0ABU4GDA7_9BACL</name>
<dbReference type="PANTHER" id="PTHR43434">
    <property type="entry name" value="PHOSPHOGLYCOLATE PHOSPHATASE"/>
    <property type="match status" value="1"/>
</dbReference>
<dbReference type="PANTHER" id="PTHR43434:SF19">
    <property type="entry name" value="PHOSPHONOACETALDEHYDE HYDROLASE"/>
    <property type="match status" value="1"/>
</dbReference>
<dbReference type="CDD" id="cd02586">
    <property type="entry name" value="HAD_PHN"/>
    <property type="match status" value="1"/>
</dbReference>
<dbReference type="InterPro" id="IPR050155">
    <property type="entry name" value="HAD-like_hydrolase_sf"/>
</dbReference>
<dbReference type="InterPro" id="IPR023214">
    <property type="entry name" value="HAD_sf"/>
</dbReference>
<keyword evidence="2" id="KW-0479">Metal-binding</keyword>
<dbReference type="SFLD" id="SFLDG01129">
    <property type="entry name" value="C1.5:_HAD__Beta-PGM__Phosphata"/>
    <property type="match status" value="1"/>
</dbReference>
<keyword evidence="1 2" id="KW-0704">Schiff base</keyword>
<dbReference type="Pfam" id="PF00702">
    <property type="entry name" value="Hydrolase"/>
    <property type="match status" value="1"/>
</dbReference>
<dbReference type="SFLD" id="SFLDS00003">
    <property type="entry name" value="Haloacid_Dehalogenase"/>
    <property type="match status" value="1"/>
</dbReference>
<dbReference type="HAMAP" id="MF_01375">
    <property type="entry name" value="PhnX"/>
    <property type="match status" value="1"/>
</dbReference>
<dbReference type="InterPro" id="IPR006323">
    <property type="entry name" value="Phosphonoacetald_hydro"/>
</dbReference>
<dbReference type="Proteomes" id="UP001282284">
    <property type="component" value="Unassembled WGS sequence"/>
</dbReference>
<comment type="caution">
    <text evidence="3">The sequence shown here is derived from an EMBL/GenBank/DDBJ whole genome shotgun (WGS) entry which is preliminary data.</text>
</comment>
<dbReference type="InterPro" id="IPR036412">
    <property type="entry name" value="HAD-like_sf"/>
</dbReference>
<comment type="similarity">
    <text evidence="2">Belongs to the HAD-like hydrolase superfamily. PhnX family.</text>
</comment>
<comment type="subunit">
    <text evidence="2">Homodimer.</text>
</comment>
<dbReference type="SFLD" id="SFLDG01135">
    <property type="entry name" value="C1.5.6:_HAD__Beta-PGM__Phospha"/>
    <property type="match status" value="1"/>
</dbReference>
<keyword evidence="2" id="KW-0460">Magnesium</keyword>
<dbReference type="RefSeq" id="WP_317945255.1">
    <property type="nucleotide sequence ID" value="NZ_JAUBDI010000015.1"/>
</dbReference>
<dbReference type="Gene3D" id="1.10.150.240">
    <property type="entry name" value="Putative phosphatase, domain 2"/>
    <property type="match status" value="1"/>
</dbReference>
<dbReference type="Gene3D" id="3.40.50.1000">
    <property type="entry name" value="HAD superfamily/HAD-like"/>
    <property type="match status" value="1"/>
</dbReference>
<evidence type="ECO:0000313" key="3">
    <source>
        <dbReference type="EMBL" id="MDW0114308.1"/>
    </source>
</evidence>
<reference evidence="3 4" key="1">
    <citation type="submission" date="2023-06" db="EMBL/GenBank/DDBJ databases">
        <title>Sporosarcina sp. nov., isolated from Korean traditional fermented seafood 'Jeotgal'.</title>
        <authorList>
            <person name="Yang A.I."/>
            <person name="Shin N.-R."/>
        </authorList>
    </citation>
    <scope>NUCLEOTIDE SEQUENCE [LARGE SCALE GENOMIC DNA]</scope>
    <source>
        <strain evidence="3 4">KCTC13119</strain>
    </source>
</reference>
<comment type="cofactor">
    <cofactor evidence="2">
        <name>Mg(2+)</name>
        <dbReference type="ChEBI" id="CHEBI:18420"/>
    </cofactor>
    <text evidence="2">Binds 1 Mg(2+) ion per subunit.</text>
</comment>
<evidence type="ECO:0000313" key="4">
    <source>
        <dbReference type="Proteomes" id="UP001282284"/>
    </source>
</evidence>
<dbReference type="EC" id="3.11.1.1" evidence="2"/>
<feature type="binding site" evidence="2">
    <location>
        <position position="10"/>
    </location>
    <ligand>
        <name>Mg(2+)</name>
        <dbReference type="ChEBI" id="CHEBI:18420"/>
    </ligand>
</feature>
<keyword evidence="2 3" id="KW-0378">Hydrolase</keyword>